<reference evidence="2 3" key="1">
    <citation type="submission" date="2022-05" db="EMBL/GenBank/DDBJ databases">
        <title>Genome Sequencing of Bee-Associated Microbes.</title>
        <authorList>
            <person name="Dunlap C."/>
        </authorList>
    </citation>
    <scope>NUCLEOTIDE SEQUENCE [LARGE SCALE GENOMIC DNA]</scope>
    <source>
        <strain evidence="2 3">NRRL NRS-1438</strain>
    </source>
</reference>
<keyword evidence="1" id="KW-0472">Membrane</keyword>
<keyword evidence="1" id="KW-1133">Transmembrane helix</keyword>
<proteinExistence type="predicted"/>
<keyword evidence="1" id="KW-0812">Transmembrane</keyword>
<feature type="transmembrane region" description="Helical" evidence="1">
    <location>
        <begin position="18"/>
        <end position="36"/>
    </location>
</feature>
<evidence type="ECO:0000313" key="3">
    <source>
        <dbReference type="Proteomes" id="UP001207626"/>
    </source>
</evidence>
<name>A0ABT4DW21_9BACL</name>
<evidence type="ECO:0000256" key="1">
    <source>
        <dbReference type="SAM" id="Phobius"/>
    </source>
</evidence>
<sequence length="68" mass="7499">MNEQQNRTVLGLSPLDKFLCWVVPPLVGLVIGWVFAKKAEQLQFPPRFSTGTSTQKKVIVTTNKAGAI</sequence>
<evidence type="ECO:0000313" key="2">
    <source>
        <dbReference type="EMBL" id="MCY9521552.1"/>
    </source>
</evidence>
<dbReference type="RefSeq" id="WP_268601564.1">
    <property type="nucleotide sequence ID" value="NZ_JAMDLV010000006.1"/>
</dbReference>
<dbReference type="Proteomes" id="UP001207626">
    <property type="component" value="Unassembled WGS sequence"/>
</dbReference>
<keyword evidence="3" id="KW-1185">Reference proteome</keyword>
<protein>
    <submittedName>
        <fullName evidence="2">Uncharacterized protein</fullName>
    </submittedName>
</protein>
<gene>
    <name evidence="2" type="ORF">M5X09_18080</name>
</gene>
<accession>A0ABT4DW21</accession>
<comment type="caution">
    <text evidence="2">The sequence shown here is derived from an EMBL/GenBank/DDBJ whole genome shotgun (WGS) entry which is preliminary data.</text>
</comment>
<organism evidence="2 3">
    <name type="scientific">Paenibacillus apiarius</name>
    <dbReference type="NCBI Taxonomy" id="46240"/>
    <lineage>
        <taxon>Bacteria</taxon>
        <taxon>Bacillati</taxon>
        <taxon>Bacillota</taxon>
        <taxon>Bacilli</taxon>
        <taxon>Bacillales</taxon>
        <taxon>Paenibacillaceae</taxon>
        <taxon>Paenibacillus</taxon>
    </lineage>
</organism>
<dbReference type="EMBL" id="JAMDLW010000023">
    <property type="protein sequence ID" value="MCY9521552.1"/>
    <property type="molecule type" value="Genomic_DNA"/>
</dbReference>